<keyword evidence="2" id="KW-1185">Reference proteome</keyword>
<dbReference type="AlphaFoldDB" id="A0A4Y2BXR8"/>
<comment type="caution">
    <text evidence="1">The sequence shown here is derived from an EMBL/GenBank/DDBJ whole genome shotgun (WGS) entry which is preliminary data.</text>
</comment>
<protein>
    <submittedName>
        <fullName evidence="1">Uncharacterized protein</fullName>
    </submittedName>
</protein>
<accession>A0A4Y2BXR8</accession>
<evidence type="ECO:0000313" key="1">
    <source>
        <dbReference type="EMBL" id="GBL97041.1"/>
    </source>
</evidence>
<gene>
    <name evidence="1" type="ORF">AVEN_254091_1</name>
</gene>
<sequence>MKYYQSKFEIKTLRNEINYKNRIAICLDFVPATTCGMGTELAHKTLESQFRFPLLTANDAFFIICRGLLGLDCPQRQWKEIQMNELSLLTQNIRIRGVAYLLSSFFEEFLAGLLRLVLLTSAFFNCHSFLLSPFLMRCSFFTGVPVSCRKGKWQSDSTTSS</sequence>
<dbReference type="Proteomes" id="UP000499080">
    <property type="component" value="Unassembled WGS sequence"/>
</dbReference>
<evidence type="ECO:0000313" key="2">
    <source>
        <dbReference type="Proteomes" id="UP000499080"/>
    </source>
</evidence>
<proteinExistence type="predicted"/>
<dbReference type="EMBL" id="BGPR01000126">
    <property type="protein sequence ID" value="GBL97041.1"/>
    <property type="molecule type" value="Genomic_DNA"/>
</dbReference>
<organism evidence="1 2">
    <name type="scientific">Araneus ventricosus</name>
    <name type="common">Orbweaver spider</name>
    <name type="synonym">Epeira ventricosa</name>
    <dbReference type="NCBI Taxonomy" id="182803"/>
    <lineage>
        <taxon>Eukaryota</taxon>
        <taxon>Metazoa</taxon>
        <taxon>Ecdysozoa</taxon>
        <taxon>Arthropoda</taxon>
        <taxon>Chelicerata</taxon>
        <taxon>Arachnida</taxon>
        <taxon>Araneae</taxon>
        <taxon>Araneomorphae</taxon>
        <taxon>Entelegynae</taxon>
        <taxon>Araneoidea</taxon>
        <taxon>Araneidae</taxon>
        <taxon>Araneus</taxon>
    </lineage>
</organism>
<name>A0A4Y2BXR8_ARAVE</name>
<reference evidence="1 2" key="1">
    <citation type="journal article" date="2019" name="Sci. Rep.">
        <title>Orb-weaving spider Araneus ventricosus genome elucidates the spidroin gene catalogue.</title>
        <authorList>
            <person name="Kono N."/>
            <person name="Nakamura H."/>
            <person name="Ohtoshi R."/>
            <person name="Moran D.A.P."/>
            <person name="Shinohara A."/>
            <person name="Yoshida Y."/>
            <person name="Fujiwara M."/>
            <person name="Mori M."/>
            <person name="Tomita M."/>
            <person name="Arakawa K."/>
        </authorList>
    </citation>
    <scope>NUCLEOTIDE SEQUENCE [LARGE SCALE GENOMIC DNA]</scope>
</reference>